<organism evidence="1 2">
    <name type="scientific">Lepeophtheirus salmonis</name>
    <name type="common">Salmon louse</name>
    <name type="synonym">Caligus salmonis</name>
    <dbReference type="NCBI Taxonomy" id="72036"/>
    <lineage>
        <taxon>Eukaryota</taxon>
        <taxon>Metazoa</taxon>
        <taxon>Ecdysozoa</taxon>
        <taxon>Arthropoda</taxon>
        <taxon>Crustacea</taxon>
        <taxon>Multicrustacea</taxon>
        <taxon>Hexanauplia</taxon>
        <taxon>Copepoda</taxon>
        <taxon>Siphonostomatoida</taxon>
        <taxon>Caligidae</taxon>
        <taxon>Lepeophtheirus</taxon>
    </lineage>
</organism>
<proteinExistence type="predicted"/>
<dbReference type="EMBL" id="HG994589">
    <property type="protein sequence ID" value="CAF2793879.1"/>
    <property type="molecule type" value="Genomic_DNA"/>
</dbReference>
<dbReference type="AlphaFoldDB" id="A0A7R8H0Q3"/>
<gene>
    <name evidence="1" type="ORF">LSAA_2421</name>
</gene>
<dbReference type="Proteomes" id="UP000675881">
    <property type="component" value="Chromosome 10"/>
</dbReference>
<keyword evidence="2" id="KW-1185">Reference proteome</keyword>
<evidence type="ECO:0000313" key="1">
    <source>
        <dbReference type="EMBL" id="CAF2793879.1"/>
    </source>
</evidence>
<name>A0A7R8H0Q3_LEPSM</name>
<sequence length="227" mass="26449">MIYNNKRIRPVEFLFTAIQVYSRTHFGPCLSFEVTAFCFVQGLGLSISRLKLILLGRNTPFLQAFFRVVLNHIEAYFKALNVVIEKTWNIRSGERFSHTSYDSTGICRSFLFQEFTHTKTMPPVPNNKVVDNKEICPKFPVGRNKISQQRRKIIYSSPSTLSTLESGINWIKKRNGYKLIKKPSQALFEQKSKPETTTEKKFKNWTEWKGRGNIDLKQRHAEPCHKI</sequence>
<reference evidence="1" key="1">
    <citation type="submission" date="2021-02" db="EMBL/GenBank/DDBJ databases">
        <authorList>
            <person name="Bekaert M."/>
        </authorList>
    </citation>
    <scope>NUCLEOTIDE SEQUENCE</scope>
    <source>
        <strain evidence="1">IoA-00</strain>
    </source>
</reference>
<protein>
    <submittedName>
        <fullName evidence="1">(salmon louse) hypothetical protein</fullName>
    </submittedName>
</protein>
<accession>A0A7R8H0Q3</accession>
<evidence type="ECO:0000313" key="2">
    <source>
        <dbReference type="Proteomes" id="UP000675881"/>
    </source>
</evidence>